<feature type="region of interest" description="Disordered" evidence="1">
    <location>
        <begin position="130"/>
        <end position="155"/>
    </location>
</feature>
<dbReference type="KEGG" id="dsa:Desal_2898"/>
<evidence type="ECO:0000313" key="4">
    <source>
        <dbReference type="Proteomes" id="UP000002601"/>
    </source>
</evidence>
<dbReference type="GO" id="GO:0090313">
    <property type="term" value="P:regulation of protein targeting to membrane"/>
    <property type="evidence" value="ECO:0007669"/>
    <property type="project" value="TreeGrafter"/>
</dbReference>
<sequence length="723" mass="76167">MSKAVKIVVAAVAGLVLVVAVAMVLAVILINPNDYKGDIADAVRDKTGRELVFDGDLELSVFPWIGVKTGGISLSNAAGFSEKNMFSLKSADVSLKLLPLISGKVELKNVDVVDLQLFLMRNKAGVTNWDDLTGDKKSKPEEPKKSSPGKTELNLSAGGVNIQNARVVWDDRKEDVRQAVDDCDIIVEGFAPGSPFSFNVHVLLSSTKPEVKADINTTGKASISADFKQLSVKGLSVVVDGSGKAVPGGQGQVKVSGDAVLDMIKGSADVVGLVLDAYGMKAQGSLAAKGLNSKSMNFSGDMSIPGFNLKDTLDKMGMGVETADSKALTSVGMDFNYAGTNKSVEIKDLQVNLDATTIKGLFSFANPERPDIVAQLGIDKINVDNYLPPATEKKVEKKEEKPAENKSAESKEELIPVDLLRKLTLKADLNIKELIAKKAKVTEIVVRARAKDGVLTVKPASFNVAKGAFTSSAVVDVRGKTPLMSVTAGLTGLDGADLSQQMTGEDKFSGHMSFNTGLKTSGNDMKTVYSNLNGDLGFKVLDGYVSGFDLLYLAGDAFSVLTGGAFGKRDSKRTEFGEVSATAKIKNGVADNRDLLLKSPLLRAAGAGKLDLNTMKIDYGLDAKVVGTLEGQGGKGMQDLVGLTVPMTITGDVVDPTVMVDLPRFAAILAKSGFKVVGSVIEGVGDVLEGIGNTFTGKKKSGSGEETEKNPVQELGGAIKKLF</sequence>
<dbReference type="OrthoDB" id="9766390at2"/>
<feature type="compositionally biased region" description="Basic and acidic residues" evidence="1">
    <location>
        <begin position="133"/>
        <end position="145"/>
    </location>
</feature>
<accession>C6C079</accession>
<dbReference type="Proteomes" id="UP000002601">
    <property type="component" value="Chromosome"/>
</dbReference>
<name>C6C079_MARSD</name>
<dbReference type="STRING" id="526222.Desal_2898"/>
<dbReference type="Pfam" id="PF05170">
    <property type="entry name" value="AsmA"/>
    <property type="match status" value="1"/>
</dbReference>
<reference evidence="3 4" key="1">
    <citation type="submission" date="2009-06" db="EMBL/GenBank/DDBJ databases">
        <title>Complete sequence of Desulfovibrio salexigens DSM 2638.</title>
        <authorList>
            <consortium name="US DOE Joint Genome Institute"/>
            <person name="Lucas S."/>
            <person name="Copeland A."/>
            <person name="Lapidus A."/>
            <person name="Glavina del Rio T."/>
            <person name="Tice H."/>
            <person name="Bruce D."/>
            <person name="Goodwin L."/>
            <person name="Pitluck S."/>
            <person name="Munk A.C."/>
            <person name="Brettin T."/>
            <person name="Detter J.C."/>
            <person name="Han C."/>
            <person name="Tapia R."/>
            <person name="Larimer F."/>
            <person name="Land M."/>
            <person name="Hauser L."/>
            <person name="Kyrpides N."/>
            <person name="Anderson I."/>
            <person name="Wall J.D."/>
            <person name="Arkin A.P."/>
            <person name="Dehal P."/>
            <person name="Chivian D."/>
            <person name="Giles B."/>
            <person name="Hazen T.C."/>
        </authorList>
    </citation>
    <scope>NUCLEOTIDE SEQUENCE [LARGE SCALE GENOMIC DNA]</scope>
    <source>
        <strain evidence="4">ATCC 14822 / DSM 2638 / NCIMB 8403 / VKM B-1763</strain>
    </source>
</reference>
<dbReference type="HOGENOM" id="CLU_012870_0_0_7"/>
<evidence type="ECO:0000259" key="2">
    <source>
        <dbReference type="Pfam" id="PF05170"/>
    </source>
</evidence>
<dbReference type="RefSeq" id="WP_015852766.1">
    <property type="nucleotide sequence ID" value="NC_012881.1"/>
</dbReference>
<dbReference type="AlphaFoldDB" id="C6C079"/>
<dbReference type="InterPro" id="IPR052894">
    <property type="entry name" value="AsmA-related"/>
</dbReference>
<dbReference type="eggNOG" id="COG2982">
    <property type="taxonomic scope" value="Bacteria"/>
</dbReference>
<feature type="domain" description="AsmA" evidence="2">
    <location>
        <begin position="1"/>
        <end position="595"/>
    </location>
</feature>
<keyword evidence="4" id="KW-1185">Reference proteome</keyword>
<evidence type="ECO:0000256" key="1">
    <source>
        <dbReference type="SAM" id="MobiDB-lite"/>
    </source>
</evidence>
<dbReference type="PANTHER" id="PTHR30441">
    <property type="entry name" value="DUF748 DOMAIN-CONTAINING PROTEIN"/>
    <property type="match status" value="1"/>
</dbReference>
<dbReference type="InterPro" id="IPR007844">
    <property type="entry name" value="AsmA"/>
</dbReference>
<dbReference type="EMBL" id="CP001649">
    <property type="protein sequence ID" value="ACS80950.1"/>
    <property type="molecule type" value="Genomic_DNA"/>
</dbReference>
<feature type="region of interest" description="Disordered" evidence="1">
    <location>
        <begin position="392"/>
        <end position="411"/>
    </location>
</feature>
<protein>
    <submittedName>
        <fullName evidence="3">AsmA family protein</fullName>
    </submittedName>
</protein>
<dbReference type="GO" id="GO:0005886">
    <property type="term" value="C:plasma membrane"/>
    <property type="evidence" value="ECO:0007669"/>
    <property type="project" value="TreeGrafter"/>
</dbReference>
<evidence type="ECO:0000313" key="3">
    <source>
        <dbReference type="EMBL" id="ACS80950.1"/>
    </source>
</evidence>
<gene>
    <name evidence="3" type="ordered locus">Desal_2898</name>
</gene>
<dbReference type="PANTHER" id="PTHR30441:SF4">
    <property type="entry name" value="PROTEIN ASMA"/>
    <property type="match status" value="1"/>
</dbReference>
<organism evidence="3 4">
    <name type="scientific">Maridesulfovibrio salexigens (strain ATCC 14822 / DSM 2638 / NCIMB 8403 / VKM B-1763)</name>
    <name type="common">Desulfovibrio salexigens</name>
    <dbReference type="NCBI Taxonomy" id="526222"/>
    <lineage>
        <taxon>Bacteria</taxon>
        <taxon>Pseudomonadati</taxon>
        <taxon>Thermodesulfobacteriota</taxon>
        <taxon>Desulfovibrionia</taxon>
        <taxon>Desulfovibrionales</taxon>
        <taxon>Desulfovibrionaceae</taxon>
        <taxon>Maridesulfovibrio</taxon>
    </lineage>
</organism>
<proteinExistence type="predicted"/>